<feature type="transmembrane region" description="Helical" evidence="1">
    <location>
        <begin position="6"/>
        <end position="24"/>
    </location>
</feature>
<keyword evidence="1" id="KW-0472">Membrane</keyword>
<evidence type="ECO:0000313" key="2">
    <source>
        <dbReference type="EMBL" id="GAA2451422.1"/>
    </source>
</evidence>
<reference evidence="2 3" key="1">
    <citation type="journal article" date="2019" name="Int. J. Syst. Evol. Microbiol.">
        <title>The Global Catalogue of Microorganisms (GCM) 10K type strain sequencing project: providing services to taxonomists for standard genome sequencing and annotation.</title>
        <authorList>
            <consortium name="The Broad Institute Genomics Platform"/>
            <consortium name="The Broad Institute Genome Sequencing Center for Infectious Disease"/>
            <person name="Wu L."/>
            <person name="Ma J."/>
        </authorList>
    </citation>
    <scope>NUCLEOTIDE SEQUENCE [LARGE SCALE GENOMIC DNA]</scope>
    <source>
        <strain evidence="2 3">JCM 3325</strain>
    </source>
</reference>
<comment type="caution">
    <text evidence="2">The sequence shown here is derived from an EMBL/GenBank/DDBJ whole genome shotgun (WGS) entry which is preliminary data.</text>
</comment>
<dbReference type="Proteomes" id="UP001501231">
    <property type="component" value="Unassembled WGS sequence"/>
</dbReference>
<dbReference type="EMBL" id="BAAARW010000038">
    <property type="protein sequence ID" value="GAA2451422.1"/>
    <property type="molecule type" value="Genomic_DNA"/>
</dbReference>
<keyword evidence="1" id="KW-0812">Transmembrane</keyword>
<proteinExistence type="predicted"/>
<gene>
    <name evidence="2" type="ORF">GCM10010191_81890</name>
</gene>
<keyword evidence="1" id="KW-1133">Transmembrane helix</keyword>
<evidence type="ECO:0000313" key="3">
    <source>
        <dbReference type="Proteomes" id="UP001501231"/>
    </source>
</evidence>
<dbReference type="RefSeq" id="WP_344596659.1">
    <property type="nucleotide sequence ID" value="NZ_BAAARW010000038.1"/>
</dbReference>
<evidence type="ECO:0000256" key="1">
    <source>
        <dbReference type="SAM" id="Phobius"/>
    </source>
</evidence>
<sequence>MRALIMLAIAALIVVVAILVYYAVTDRKAAPPARWETHTESSGGVTTVMVRQVTEAGRELGRQTVASIPDGDPEWETRYHEAMAQARSRVAALQIEAD</sequence>
<accession>A0ABN3KAP9</accession>
<protein>
    <submittedName>
        <fullName evidence="2">Uncharacterized protein</fullName>
    </submittedName>
</protein>
<name>A0ABN3KAP9_9ACTN</name>
<keyword evidence="3" id="KW-1185">Reference proteome</keyword>
<organism evidence="2 3">
    <name type="scientific">Actinomadura vinacea</name>
    <dbReference type="NCBI Taxonomy" id="115336"/>
    <lineage>
        <taxon>Bacteria</taxon>
        <taxon>Bacillati</taxon>
        <taxon>Actinomycetota</taxon>
        <taxon>Actinomycetes</taxon>
        <taxon>Streptosporangiales</taxon>
        <taxon>Thermomonosporaceae</taxon>
        <taxon>Actinomadura</taxon>
    </lineage>
</organism>